<dbReference type="OrthoDB" id="5508432at2"/>
<feature type="transmembrane region" description="Helical" evidence="1">
    <location>
        <begin position="86"/>
        <end position="103"/>
    </location>
</feature>
<feature type="transmembrane region" description="Helical" evidence="1">
    <location>
        <begin position="38"/>
        <end position="54"/>
    </location>
</feature>
<dbReference type="AlphaFoldDB" id="A0A4R1L3Y1"/>
<evidence type="ECO:0000313" key="3">
    <source>
        <dbReference type="Proteomes" id="UP000295210"/>
    </source>
</evidence>
<reference evidence="2 3" key="1">
    <citation type="submission" date="2019-03" db="EMBL/GenBank/DDBJ databases">
        <title>Genomic Encyclopedia of Type Strains, Phase IV (KMG-IV): sequencing the most valuable type-strain genomes for metagenomic binning, comparative biology and taxonomic classification.</title>
        <authorList>
            <person name="Goeker M."/>
        </authorList>
    </citation>
    <scope>NUCLEOTIDE SEQUENCE [LARGE SCALE GENOMIC DNA]</scope>
    <source>
        <strain evidence="2 3">DSM 103428</strain>
    </source>
</reference>
<feature type="transmembrane region" description="Helical" evidence="1">
    <location>
        <begin position="151"/>
        <end position="174"/>
    </location>
</feature>
<proteinExistence type="predicted"/>
<evidence type="ECO:0000313" key="2">
    <source>
        <dbReference type="EMBL" id="TCK72776.1"/>
    </source>
</evidence>
<sequence>MNRRPSLRLARALAALVLLSLIIDLVLKRPADRHEIMWACYWASITLAVGIFIRSDRLVSAGVIFFLGLGLPVWLLGIIVDSQVEITSVLLHTVPLIAGLNYVSSMTTVPRYSAFGAWLLYVVPFSLAWQLCDPRAMINLSHWSRWPLPDLVPHAWQFSLFLLATSAAAVSVVARVMNSFLLRKSALSTQTQDAPSSAPVV</sequence>
<keyword evidence="1" id="KW-0472">Membrane</keyword>
<feature type="transmembrane region" description="Helical" evidence="1">
    <location>
        <begin position="115"/>
        <end position="131"/>
    </location>
</feature>
<keyword evidence="1" id="KW-0812">Transmembrane</keyword>
<gene>
    <name evidence="2" type="ORF">C7378_2366</name>
</gene>
<organism evidence="2 3">
    <name type="scientific">Acidipila rosea</name>
    <dbReference type="NCBI Taxonomy" id="768535"/>
    <lineage>
        <taxon>Bacteria</taxon>
        <taxon>Pseudomonadati</taxon>
        <taxon>Acidobacteriota</taxon>
        <taxon>Terriglobia</taxon>
        <taxon>Terriglobales</taxon>
        <taxon>Acidobacteriaceae</taxon>
        <taxon>Acidipila</taxon>
    </lineage>
</organism>
<keyword evidence="3" id="KW-1185">Reference proteome</keyword>
<dbReference type="EMBL" id="SMGK01000003">
    <property type="protein sequence ID" value="TCK72776.1"/>
    <property type="molecule type" value="Genomic_DNA"/>
</dbReference>
<evidence type="ECO:0000256" key="1">
    <source>
        <dbReference type="SAM" id="Phobius"/>
    </source>
</evidence>
<comment type="caution">
    <text evidence="2">The sequence shown here is derived from an EMBL/GenBank/DDBJ whole genome shotgun (WGS) entry which is preliminary data.</text>
</comment>
<dbReference type="RefSeq" id="WP_131996618.1">
    <property type="nucleotide sequence ID" value="NZ_SMGK01000003.1"/>
</dbReference>
<feature type="transmembrane region" description="Helical" evidence="1">
    <location>
        <begin position="61"/>
        <end position="80"/>
    </location>
</feature>
<name>A0A4R1L3Y1_9BACT</name>
<protein>
    <submittedName>
        <fullName evidence="2">Uncharacterized protein</fullName>
    </submittedName>
</protein>
<accession>A0A4R1L3Y1</accession>
<keyword evidence="1" id="KW-1133">Transmembrane helix</keyword>
<dbReference type="Proteomes" id="UP000295210">
    <property type="component" value="Unassembled WGS sequence"/>
</dbReference>